<protein>
    <submittedName>
        <fullName evidence="1">Uncharacterized protein</fullName>
    </submittedName>
</protein>
<accession>A0AAV5LFA1</accession>
<evidence type="ECO:0000313" key="1">
    <source>
        <dbReference type="EMBL" id="GKV35948.1"/>
    </source>
</evidence>
<dbReference type="Proteomes" id="UP001054252">
    <property type="component" value="Unassembled WGS sequence"/>
</dbReference>
<gene>
    <name evidence="1" type="ORF">SLEP1_g44143</name>
</gene>
<dbReference type="EMBL" id="BPVZ01000113">
    <property type="protein sequence ID" value="GKV35948.1"/>
    <property type="molecule type" value="Genomic_DNA"/>
</dbReference>
<keyword evidence="2" id="KW-1185">Reference proteome</keyword>
<evidence type="ECO:0000313" key="2">
    <source>
        <dbReference type="Proteomes" id="UP001054252"/>
    </source>
</evidence>
<name>A0AAV5LFA1_9ROSI</name>
<reference evidence="1 2" key="1">
    <citation type="journal article" date="2021" name="Commun. Biol.">
        <title>The genome of Shorea leprosula (Dipterocarpaceae) highlights the ecological relevance of drought in aseasonal tropical rainforests.</title>
        <authorList>
            <person name="Ng K.K.S."/>
            <person name="Kobayashi M.J."/>
            <person name="Fawcett J.A."/>
            <person name="Hatakeyama M."/>
            <person name="Paape T."/>
            <person name="Ng C.H."/>
            <person name="Ang C.C."/>
            <person name="Tnah L.H."/>
            <person name="Lee C.T."/>
            <person name="Nishiyama T."/>
            <person name="Sese J."/>
            <person name="O'Brien M.J."/>
            <person name="Copetti D."/>
            <person name="Mohd Noor M.I."/>
            <person name="Ong R.C."/>
            <person name="Putra M."/>
            <person name="Sireger I.Z."/>
            <person name="Indrioko S."/>
            <person name="Kosugi Y."/>
            <person name="Izuno A."/>
            <person name="Isagi Y."/>
            <person name="Lee S.L."/>
            <person name="Shimizu K.K."/>
        </authorList>
    </citation>
    <scope>NUCLEOTIDE SEQUENCE [LARGE SCALE GENOMIC DNA]</scope>
    <source>
        <strain evidence="1">214</strain>
    </source>
</reference>
<comment type="caution">
    <text evidence="1">The sequence shown here is derived from an EMBL/GenBank/DDBJ whole genome shotgun (WGS) entry which is preliminary data.</text>
</comment>
<dbReference type="AlphaFoldDB" id="A0AAV5LFA1"/>
<sequence length="18" mass="1987">MLPTPLQSHVAFNNTLGF</sequence>
<feature type="non-terminal residue" evidence="1">
    <location>
        <position position="18"/>
    </location>
</feature>
<proteinExistence type="predicted"/>
<organism evidence="1 2">
    <name type="scientific">Rubroshorea leprosula</name>
    <dbReference type="NCBI Taxonomy" id="152421"/>
    <lineage>
        <taxon>Eukaryota</taxon>
        <taxon>Viridiplantae</taxon>
        <taxon>Streptophyta</taxon>
        <taxon>Embryophyta</taxon>
        <taxon>Tracheophyta</taxon>
        <taxon>Spermatophyta</taxon>
        <taxon>Magnoliopsida</taxon>
        <taxon>eudicotyledons</taxon>
        <taxon>Gunneridae</taxon>
        <taxon>Pentapetalae</taxon>
        <taxon>rosids</taxon>
        <taxon>malvids</taxon>
        <taxon>Malvales</taxon>
        <taxon>Dipterocarpaceae</taxon>
        <taxon>Rubroshorea</taxon>
    </lineage>
</organism>